<comment type="subcellular location">
    <subcellularLocation>
        <location evidence="1 6">Nucleus</location>
        <location evidence="1 6">Nucleolus</location>
    </subcellularLocation>
</comment>
<evidence type="ECO:0000256" key="6">
    <source>
        <dbReference type="RuleBase" id="RU367086"/>
    </source>
</evidence>
<sequence length="283" mass="32088">MPNNWRKFTKLAEPALVEGDKTTLYIRGYTGNKLTTNVMKDIYSLQKPLSSFLNRKNVIIPFDDASTIEYLCQKNESPLFMFSAHSKKRPNNLVMGRTFGGQILDMIELGIDSYKSISEFKNLKISLGSKPVLVFAGEAFETEYDMIRIKNLLNDFFCGPKPTSIRVAGIEHTIQFIAHGGKIHMRVYLVEQKKTGSSSKSIVELTEMGPRLELSVRRTRIASFDHFKLACKQQPKVSKSKKTRNVSKDAFGATRGKLHMQRQALQSLHHVHSAPKRLLPVNE</sequence>
<keyword evidence="4 6" id="KW-0539">Nucleus</keyword>
<evidence type="ECO:0000256" key="1">
    <source>
        <dbReference type="ARBA" id="ARBA00004604"/>
    </source>
</evidence>
<accession>A0ABQ7S5W7</accession>
<reference evidence="8 9" key="1">
    <citation type="submission" date="2020-10" db="EMBL/GenBank/DDBJ databases">
        <authorList>
            <person name="Klimov P.B."/>
            <person name="Dyachkov S.M."/>
            <person name="Chetverikov P.E."/>
        </authorList>
    </citation>
    <scope>NUCLEOTIDE SEQUENCE [LARGE SCALE GENOMIC DNA]</scope>
    <source>
        <strain evidence="8">BMOC 18-1129-001#AD2665</strain>
        <tissue evidence="8">Entire mites</tissue>
    </source>
</reference>
<dbReference type="SMART" id="SM00879">
    <property type="entry name" value="Brix"/>
    <property type="match status" value="1"/>
</dbReference>
<dbReference type="PANTHER" id="PTHR12728:SF0">
    <property type="entry name" value="RIBOSOME PRODUCTION FACTOR 2 HOMOLOG"/>
    <property type="match status" value="1"/>
</dbReference>
<evidence type="ECO:0000313" key="9">
    <source>
        <dbReference type="Proteomes" id="UP000825002"/>
    </source>
</evidence>
<protein>
    <recommendedName>
        <fullName evidence="3 6">Ribosome production factor 2 homolog</fullName>
    </recommendedName>
    <alternativeName>
        <fullName evidence="5 6">Ribosome biogenesis protein RPF2 homolog</fullName>
    </alternativeName>
</protein>
<comment type="similarity">
    <text evidence="2 6">Belongs to the RPF2 family.</text>
</comment>
<dbReference type="Pfam" id="PF04427">
    <property type="entry name" value="Brix"/>
    <property type="match status" value="1"/>
</dbReference>
<dbReference type="EMBL" id="JAIFTH010000996">
    <property type="protein sequence ID" value="KAG9508766.1"/>
    <property type="molecule type" value="Genomic_DNA"/>
</dbReference>
<dbReference type="PANTHER" id="PTHR12728">
    <property type="entry name" value="BRIX DOMAIN CONTAINING PROTEIN"/>
    <property type="match status" value="1"/>
</dbReference>
<evidence type="ECO:0000256" key="4">
    <source>
        <dbReference type="ARBA" id="ARBA00023242"/>
    </source>
</evidence>
<evidence type="ECO:0000259" key="7">
    <source>
        <dbReference type="PROSITE" id="PS50833"/>
    </source>
</evidence>
<dbReference type="Proteomes" id="UP000825002">
    <property type="component" value="Unassembled WGS sequence"/>
</dbReference>
<name>A0ABQ7S5W7_9ACAR</name>
<feature type="non-terminal residue" evidence="8">
    <location>
        <position position="1"/>
    </location>
</feature>
<keyword evidence="9" id="KW-1185">Reference proteome</keyword>
<evidence type="ECO:0000256" key="5">
    <source>
        <dbReference type="ARBA" id="ARBA00030889"/>
    </source>
</evidence>
<feature type="domain" description="Brix" evidence="7">
    <location>
        <begin position="21"/>
        <end position="225"/>
    </location>
</feature>
<organism evidence="8 9">
    <name type="scientific">Fragariocoptes setiger</name>
    <dbReference type="NCBI Taxonomy" id="1670756"/>
    <lineage>
        <taxon>Eukaryota</taxon>
        <taxon>Metazoa</taxon>
        <taxon>Ecdysozoa</taxon>
        <taxon>Arthropoda</taxon>
        <taxon>Chelicerata</taxon>
        <taxon>Arachnida</taxon>
        <taxon>Acari</taxon>
        <taxon>Acariformes</taxon>
        <taxon>Trombidiformes</taxon>
        <taxon>Prostigmata</taxon>
        <taxon>Eupodina</taxon>
        <taxon>Eriophyoidea</taxon>
        <taxon>Phytoptidae</taxon>
        <taxon>Fragariocoptes</taxon>
    </lineage>
</organism>
<gene>
    <name evidence="8" type="primary">Rpf2</name>
    <name evidence="8" type="ORF">GZH46_02732</name>
</gene>
<evidence type="ECO:0000256" key="2">
    <source>
        <dbReference type="ARBA" id="ARBA00010782"/>
    </source>
</evidence>
<comment type="caution">
    <text evidence="8">The sequence shown here is derived from an EMBL/GenBank/DDBJ whole genome shotgun (WGS) entry which is preliminary data.</text>
</comment>
<evidence type="ECO:0000256" key="3">
    <source>
        <dbReference type="ARBA" id="ARBA00020387"/>
    </source>
</evidence>
<proteinExistence type="inferred from homology"/>
<dbReference type="InterPro" id="IPR039770">
    <property type="entry name" value="Rpf2"/>
</dbReference>
<evidence type="ECO:0000313" key="8">
    <source>
        <dbReference type="EMBL" id="KAG9508766.1"/>
    </source>
</evidence>
<dbReference type="PROSITE" id="PS50833">
    <property type="entry name" value="BRIX"/>
    <property type="match status" value="1"/>
</dbReference>
<dbReference type="InterPro" id="IPR007109">
    <property type="entry name" value="Brix"/>
</dbReference>